<keyword evidence="3" id="KW-0805">Transcription regulation</keyword>
<dbReference type="EMBL" id="WAIE01000002">
    <property type="protein sequence ID" value="KAB1442109.1"/>
    <property type="molecule type" value="Genomic_DNA"/>
</dbReference>
<organism evidence="9 10">
    <name type="scientific">Pseudodesulfovibrio senegalensis</name>
    <dbReference type="NCBI Taxonomy" id="1721087"/>
    <lineage>
        <taxon>Bacteria</taxon>
        <taxon>Pseudomonadati</taxon>
        <taxon>Thermodesulfobacteriota</taxon>
        <taxon>Desulfovibrionia</taxon>
        <taxon>Desulfovibrionales</taxon>
        <taxon>Desulfovibrionaceae</taxon>
    </lineage>
</organism>
<dbReference type="SUPFAM" id="SSF50249">
    <property type="entry name" value="Nucleic acid-binding proteins"/>
    <property type="match status" value="1"/>
</dbReference>
<dbReference type="OrthoDB" id="9800919at2"/>
<keyword evidence="6" id="KW-0804">Transcription</keyword>
<keyword evidence="2" id="KW-0963">Cytoplasm</keyword>
<feature type="domain" description="CSD" evidence="8">
    <location>
        <begin position="2"/>
        <end position="66"/>
    </location>
</feature>
<dbReference type="GO" id="GO:0003677">
    <property type="term" value="F:DNA binding"/>
    <property type="evidence" value="ECO:0007669"/>
    <property type="project" value="UniProtKB-KW"/>
</dbReference>
<dbReference type="PRINTS" id="PR00050">
    <property type="entry name" value="COLDSHOCK"/>
</dbReference>
<dbReference type="InterPro" id="IPR011129">
    <property type="entry name" value="CSD"/>
</dbReference>
<keyword evidence="4" id="KW-0238">DNA-binding</keyword>
<evidence type="ECO:0000256" key="2">
    <source>
        <dbReference type="ARBA" id="ARBA00022490"/>
    </source>
</evidence>
<name>A0A6N6N240_9BACT</name>
<evidence type="ECO:0000256" key="6">
    <source>
        <dbReference type="ARBA" id="ARBA00023163"/>
    </source>
</evidence>
<evidence type="ECO:0000259" key="8">
    <source>
        <dbReference type="PROSITE" id="PS51857"/>
    </source>
</evidence>
<dbReference type="PANTHER" id="PTHR46565">
    <property type="entry name" value="COLD SHOCK DOMAIN PROTEIN 2"/>
    <property type="match status" value="1"/>
</dbReference>
<sequence length="76" mass="8756">MRHEGEVSWFNERKGFGFITDDDGLELFVHYTEITRNGFQTLKPGERVSFEITDVERGPRAVDVRIPGEKTHGSFL</sequence>
<keyword evidence="5" id="KW-0010">Activator</keyword>
<dbReference type="GO" id="GO:0005829">
    <property type="term" value="C:cytosol"/>
    <property type="evidence" value="ECO:0007669"/>
    <property type="project" value="UniProtKB-ARBA"/>
</dbReference>
<dbReference type="PANTHER" id="PTHR46565:SF20">
    <property type="entry name" value="COLD SHOCK DOMAIN-CONTAINING PROTEIN 4"/>
    <property type="match status" value="1"/>
</dbReference>
<proteinExistence type="predicted"/>
<dbReference type="PIRSF" id="PIRSF002599">
    <property type="entry name" value="Cold_shock_A"/>
    <property type="match status" value="1"/>
</dbReference>
<dbReference type="InterPro" id="IPR019844">
    <property type="entry name" value="CSD_CS"/>
</dbReference>
<protein>
    <submittedName>
        <fullName evidence="9">Cold shock domain-containing protein</fullName>
    </submittedName>
</protein>
<keyword evidence="10" id="KW-1185">Reference proteome</keyword>
<evidence type="ECO:0000313" key="9">
    <source>
        <dbReference type="EMBL" id="KAB1442109.1"/>
    </source>
</evidence>
<evidence type="ECO:0000256" key="5">
    <source>
        <dbReference type="ARBA" id="ARBA00023159"/>
    </source>
</evidence>
<evidence type="ECO:0000256" key="3">
    <source>
        <dbReference type="ARBA" id="ARBA00023015"/>
    </source>
</evidence>
<dbReference type="SMART" id="SM00357">
    <property type="entry name" value="CSP"/>
    <property type="match status" value="1"/>
</dbReference>
<dbReference type="Pfam" id="PF00313">
    <property type="entry name" value="CSD"/>
    <property type="match status" value="1"/>
</dbReference>
<dbReference type="Gene3D" id="2.40.50.140">
    <property type="entry name" value="Nucleic acid-binding proteins"/>
    <property type="match status" value="1"/>
</dbReference>
<dbReference type="AlphaFoldDB" id="A0A6N6N240"/>
<evidence type="ECO:0000256" key="7">
    <source>
        <dbReference type="RuleBase" id="RU000408"/>
    </source>
</evidence>
<dbReference type="PROSITE" id="PS51857">
    <property type="entry name" value="CSD_2"/>
    <property type="match status" value="1"/>
</dbReference>
<dbReference type="InterPro" id="IPR012156">
    <property type="entry name" value="Cold_shock_CspA"/>
</dbReference>
<dbReference type="RefSeq" id="WP_151150331.1">
    <property type="nucleotide sequence ID" value="NZ_WAIE01000002.1"/>
</dbReference>
<dbReference type="Proteomes" id="UP000438699">
    <property type="component" value="Unassembled WGS sequence"/>
</dbReference>
<evidence type="ECO:0000313" key="10">
    <source>
        <dbReference type="Proteomes" id="UP000438699"/>
    </source>
</evidence>
<comment type="subcellular location">
    <subcellularLocation>
        <location evidence="1 7">Cytoplasm</location>
    </subcellularLocation>
</comment>
<dbReference type="CDD" id="cd04458">
    <property type="entry name" value="CSP_CDS"/>
    <property type="match status" value="1"/>
</dbReference>
<comment type="caution">
    <text evidence="9">The sequence shown here is derived from an EMBL/GenBank/DDBJ whole genome shotgun (WGS) entry which is preliminary data.</text>
</comment>
<gene>
    <name evidence="9" type="ORF">F8A88_06480</name>
</gene>
<dbReference type="PROSITE" id="PS00352">
    <property type="entry name" value="CSD_1"/>
    <property type="match status" value="1"/>
</dbReference>
<dbReference type="InterPro" id="IPR012340">
    <property type="entry name" value="NA-bd_OB-fold"/>
</dbReference>
<reference evidence="9 10" key="1">
    <citation type="journal article" date="2017" name="Int. J. Syst. Evol. Microbiol.">
        <title>Desulfovibrio senegalensis sp. nov., a mesophilic sulfate reducer isolated from marine sediment.</title>
        <authorList>
            <person name="Thioye A."/>
            <person name="Gam Z.B.A."/>
            <person name="Mbengue M."/>
            <person name="Cayol J.L."/>
            <person name="Joseph-Bartoli M."/>
            <person name="Toure-Kane C."/>
            <person name="Labat M."/>
        </authorList>
    </citation>
    <scope>NUCLEOTIDE SEQUENCE [LARGE SCALE GENOMIC DNA]</scope>
    <source>
        <strain evidence="9 10">DSM 101509</strain>
    </source>
</reference>
<evidence type="ECO:0000256" key="1">
    <source>
        <dbReference type="ARBA" id="ARBA00004496"/>
    </source>
</evidence>
<dbReference type="InterPro" id="IPR002059">
    <property type="entry name" value="CSP_DNA-bd"/>
</dbReference>
<evidence type="ECO:0000256" key="4">
    <source>
        <dbReference type="ARBA" id="ARBA00023125"/>
    </source>
</evidence>
<accession>A0A6N6N240</accession>